<evidence type="ECO:0000313" key="2">
    <source>
        <dbReference type="Proteomes" id="UP000299102"/>
    </source>
</evidence>
<sequence>MRIAGMSISAVGRMKPYTFGQVLPAATAARVYAYRCVTASSGVCLCRGRVSGCSFRRRTATGRRRARSRLRSARFAILKTVSRIRPLQNRDFCSGVAAGRTLPQYFYFSSRSWNLRSPLRRAQCVSVTADDPRHLYAGDVHYPSKVPRERAV</sequence>
<proteinExistence type="predicted"/>
<dbReference type="AlphaFoldDB" id="A0A4C1W0K9"/>
<dbReference type="Proteomes" id="UP000299102">
    <property type="component" value="Unassembled WGS sequence"/>
</dbReference>
<accession>A0A4C1W0K9</accession>
<comment type="caution">
    <text evidence="1">The sequence shown here is derived from an EMBL/GenBank/DDBJ whole genome shotgun (WGS) entry which is preliminary data.</text>
</comment>
<name>A0A4C1W0K9_EUMVA</name>
<keyword evidence="2" id="KW-1185">Reference proteome</keyword>
<reference evidence="1 2" key="1">
    <citation type="journal article" date="2019" name="Commun. Biol.">
        <title>The bagworm genome reveals a unique fibroin gene that provides high tensile strength.</title>
        <authorList>
            <person name="Kono N."/>
            <person name="Nakamura H."/>
            <person name="Ohtoshi R."/>
            <person name="Tomita M."/>
            <person name="Numata K."/>
            <person name="Arakawa K."/>
        </authorList>
    </citation>
    <scope>NUCLEOTIDE SEQUENCE [LARGE SCALE GENOMIC DNA]</scope>
</reference>
<dbReference type="EMBL" id="BGZK01000446">
    <property type="protein sequence ID" value="GBP44092.1"/>
    <property type="molecule type" value="Genomic_DNA"/>
</dbReference>
<protein>
    <submittedName>
        <fullName evidence="1">Uncharacterized protein</fullName>
    </submittedName>
</protein>
<gene>
    <name evidence="1" type="ORF">EVAR_85246_1</name>
</gene>
<organism evidence="1 2">
    <name type="scientific">Eumeta variegata</name>
    <name type="common">Bagworm moth</name>
    <name type="synonym">Eumeta japonica</name>
    <dbReference type="NCBI Taxonomy" id="151549"/>
    <lineage>
        <taxon>Eukaryota</taxon>
        <taxon>Metazoa</taxon>
        <taxon>Ecdysozoa</taxon>
        <taxon>Arthropoda</taxon>
        <taxon>Hexapoda</taxon>
        <taxon>Insecta</taxon>
        <taxon>Pterygota</taxon>
        <taxon>Neoptera</taxon>
        <taxon>Endopterygota</taxon>
        <taxon>Lepidoptera</taxon>
        <taxon>Glossata</taxon>
        <taxon>Ditrysia</taxon>
        <taxon>Tineoidea</taxon>
        <taxon>Psychidae</taxon>
        <taxon>Oiketicinae</taxon>
        <taxon>Eumeta</taxon>
    </lineage>
</organism>
<evidence type="ECO:0000313" key="1">
    <source>
        <dbReference type="EMBL" id="GBP44092.1"/>
    </source>
</evidence>